<keyword evidence="2" id="KW-1185">Reference proteome</keyword>
<protein>
    <submittedName>
        <fullName evidence="1">Uncharacterized protein</fullName>
    </submittedName>
</protein>
<reference evidence="1" key="1">
    <citation type="submission" date="2023-10" db="EMBL/GenBank/DDBJ databases">
        <authorList>
            <person name="Rodriguez Cubillos JULIANA M."/>
            <person name="De Vega J."/>
        </authorList>
    </citation>
    <scope>NUCLEOTIDE SEQUENCE</scope>
</reference>
<comment type="caution">
    <text evidence="1">The sequence shown here is derived from an EMBL/GenBank/DDBJ whole genome shotgun (WGS) entry which is preliminary data.</text>
</comment>
<sequence>MNTFRLNTQQSYLFFLLLLSLGLFTYSVQSMRFDLSHGKSARCFFEDIQKISTMVYGNYSIVNPNKGHPLHPNHTITVQVTHAEDGGKYHLAERVQAGQFAFTAYQTGDYLVCFMLTDDDPQLTFSVDFDWKTGVTAKGRPNIVKKSNIDYMTYEVQIMQETALAIKEEMSYLLQRNTEMLELNWMTDNRMLLFIFVSYFICFSVAGLQLWHLKTFFQKKKLI</sequence>
<gene>
    <name evidence="1" type="ORF">MILVUS5_LOCUS16449</name>
</gene>
<accession>A0ACB0JUQ2</accession>
<name>A0ACB0JUQ2_TRIPR</name>
<dbReference type="EMBL" id="CASHSV030000109">
    <property type="protein sequence ID" value="CAJ2648036.1"/>
    <property type="molecule type" value="Genomic_DNA"/>
</dbReference>
<evidence type="ECO:0000313" key="2">
    <source>
        <dbReference type="Proteomes" id="UP001177021"/>
    </source>
</evidence>
<organism evidence="1 2">
    <name type="scientific">Trifolium pratense</name>
    <name type="common">Red clover</name>
    <dbReference type="NCBI Taxonomy" id="57577"/>
    <lineage>
        <taxon>Eukaryota</taxon>
        <taxon>Viridiplantae</taxon>
        <taxon>Streptophyta</taxon>
        <taxon>Embryophyta</taxon>
        <taxon>Tracheophyta</taxon>
        <taxon>Spermatophyta</taxon>
        <taxon>Magnoliopsida</taxon>
        <taxon>eudicotyledons</taxon>
        <taxon>Gunneridae</taxon>
        <taxon>Pentapetalae</taxon>
        <taxon>rosids</taxon>
        <taxon>fabids</taxon>
        <taxon>Fabales</taxon>
        <taxon>Fabaceae</taxon>
        <taxon>Papilionoideae</taxon>
        <taxon>50 kb inversion clade</taxon>
        <taxon>NPAAA clade</taxon>
        <taxon>Hologalegina</taxon>
        <taxon>IRL clade</taxon>
        <taxon>Trifolieae</taxon>
        <taxon>Trifolium</taxon>
    </lineage>
</organism>
<proteinExistence type="predicted"/>
<dbReference type="Proteomes" id="UP001177021">
    <property type="component" value="Unassembled WGS sequence"/>
</dbReference>
<evidence type="ECO:0000313" key="1">
    <source>
        <dbReference type="EMBL" id="CAJ2648036.1"/>
    </source>
</evidence>